<dbReference type="InterPro" id="IPR013738">
    <property type="entry name" value="Beta_galactosidase_Trimer"/>
</dbReference>
<gene>
    <name evidence="13" type="ORF">FPZ12_036460</name>
</gene>
<dbReference type="RefSeq" id="WP_144751949.1">
    <property type="nucleotide sequence ID" value="NZ_VMNW02000085.1"/>
</dbReference>
<evidence type="ECO:0000256" key="6">
    <source>
        <dbReference type="PIRNR" id="PIRNR001084"/>
    </source>
</evidence>
<feature type="binding site" evidence="9">
    <location>
        <position position="158"/>
    </location>
    <ligand>
        <name>Zn(2+)</name>
        <dbReference type="ChEBI" id="CHEBI:29105"/>
    </ligand>
</feature>
<evidence type="ECO:0000256" key="7">
    <source>
        <dbReference type="PIRSR" id="PIRSR001084-1"/>
    </source>
</evidence>
<comment type="similarity">
    <text evidence="2 6">Belongs to the glycosyl hydrolase 42 family.</text>
</comment>
<keyword evidence="9" id="KW-0862">Zinc</keyword>
<dbReference type="GO" id="GO:0004565">
    <property type="term" value="F:beta-galactosidase activity"/>
    <property type="evidence" value="ECO:0007669"/>
    <property type="project" value="UniProtKB-EC"/>
</dbReference>
<dbReference type="InterPro" id="IPR013780">
    <property type="entry name" value="Glyco_hydro_b"/>
</dbReference>
<dbReference type="Pfam" id="PF02449">
    <property type="entry name" value="Glyco_hydro_42"/>
    <property type="match status" value="1"/>
</dbReference>
<dbReference type="InterPro" id="IPR017853">
    <property type="entry name" value="GH"/>
</dbReference>
<dbReference type="GO" id="GO:0046872">
    <property type="term" value="F:metal ion binding"/>
    <property type="evidence" value="ECO:0007669"/>
    <property type="project" value="UniProtKB-KW"/>
</dbReference>
<evidence type="ECO:0000313" key="13">
    <source>
        <dbReference type="EMBL" id="KAA9152656.1"/>
    </source>
</evidence>
<dbReference type="Pfam" id="PF08532">
    <property type="entry name" value="Glyco_hydro_42M"/>
    <property type="match status" value="1"/>
</dbReference>
<feature type="domain" description="Glycoside hydrolase family 42 N-terminal" evidence="10">
    <location>
        <begin position="12"/>
        <end position="381"/>
    </location>
</feature>
<dbReference type="PANTHER" id="PTHR36447:SF1">
    <property type="entry name" value="BETA-GALACTOSIDASE GANA"/>
    <property type="match status" value="1"/>
</dbReference>
<comment type="caution">
    <text evidence="13">The sequence shown here is derived from an EMBL/GenBank/DDBJ whole genome shotgun (WGS) entry which is preliminary data.</text>
</comment>
<dbReference type="GO" id="GO:0006012">
    <property type="term" value="P:galactose metabolic process"/>
    <property type="evidence" value="ECO:0007669"/>
    <property type="project" value="InterPro"/>
</dbReference>
<feature type="binding site" evidence="9">
    <location>
        <position position="156"/>
    </location>
    <ligand>
        <name>Zn(2+)</name>
        <dbReference type="ChEBI" id="CHEBI:29105"/>
    </ligand>
</feature>
<evidence type="ECO:0000256" key="1">
    <source>
        <dbReference type="ARBA" id="ARBA00001412"/>
    </source>
</evidence>
<comment type="catalytic activity">
    <reaction evidence="1 6">
        <text>Hydrolysis of terminal non-reducing beta-D-galactose residues in beta-D-galactosides.</text>
        <dbReference type="EC" id="3.2.1.23"/>
    </reaction>
</comment>
<evidence type="ECO:0000256" key="2">
    <source>
        <dbReference type="ARBA" id="ARBA00005940"/>
    </source>
</evidence>
<feature type="binding site" evidence="8">
    <location>
        <position position="109"/>
    </location>
    <ligand>
        <name>substrate</name>
    </ligand>
</feature>
<dbReference type="PANTHER" id="PTHR36447">
    <property type="entry name" value="BETA-GALACTOSIDASE GANA"/>
    <property type="match status" value="1"/>
</dbReference>
<dbReference type="EMBL" id="VMNW02000085">
    <property type="protein sequence ID" value="KAA9152656.1"/>
    <property type="molecule type" value="Genomic_DNA"/>
</dbReference>
<dbReference type="PIRSF" id="PIRSF001084">
    <property type="entry name" value="B-galactosidase"/>
    <property type="match status" value="1"/>
</dbReference>
<reference evidence="13" key="1">
    <citation type="submission" date="2019-09" db="EMBL/GenBank/DDBJ databases">
        <authorList>
            <person name="Teo W.F.A."/>
            <person name="Duangmal K."/>
        </authorList>
    </citation>
    <scope>NUCLEOTIDE SEQUENCE [LARGE SCALE GENOMIC DNA]</scope>
    <source>
        <strain evidence="13">K81G1</strain>
    </source>
</reference>
<keyword evidence="5 6" id="KW-0326">Glycosidase</keyword>
<evidence type="ECO:0000256" key="5">
    <source>
        <dbReference type="ARBA" id="ARBA00023295"/>
    </source>
</evidence>
<organism evidence="13 14">
    <name type="scientific">Amycolatopsis acidicola</name>
    <dbReference type="NCBI Taxonomy" id="2596893"/>
    <lineage>
        <taxon>Bacteria</taxon>
        <taxon>Bacillati</taxon>
        <taxon>Actinomycetota</taxon>
        <taxon>Actinomycetes</taxon>
        <taxon>Pseudonocardiales</taxon>
        <taxon>Pseudonocardiaceae</taxon>
        <taxon>Amycolatopsis</taxon>
    </lineage>
</organism>
<feature type="domain" description="Beta-galactosidase C-terminal" evidence="12">
    <location>
        <begin position="607"/>
        <end position="665"/>
    </location>
</feature>
<evidence type="ECO:0000313" key="14">
    <source>
        <dbReference type="Proteomes" id="UP000319769"/>
    </source>
</evidence>
<accession>A0A5N0UQS1</accession>
<dbReference type="EC" id="3.2.1.23" evidence="3 6"/>
<dbReference type="Gene3D" id="3.40.50.880">
    <property type="match status" value="1"/>
</dbReference>
<feature type="binding site" evidence="9">
    <location>
        <position position="113"/>
    </location>
    <ligand>
        <name>Zn(2+)</name>
        <dbReference type="ChEBI" id="CHEBI:29105"/>
    </ligand>
</feature>
<dbReference type="Pfam" id="PF08533">
    <property type="entry name" value="Glyco_hydro_42C"/>
    <property type="match status" value="1"/>
</dbReference>
<evidence type="ECO:0000256" key="9">
    <source>
        <dbReference type="PIRSR" id="PIRSR001084-3"/>
    </source>
</evidence>
<feature type="active site" description="Proton donor" evidence="7">
    <location>
        <position position="148"/>
    </location>
</feature>
<evidence type="ECO:0000259" key="11">
    <source>
        <dbReference type="Pfam" id="PF08532"/>
    </source>
</evidence>
<dbReference type="CDD" id="cd03143">
    <property type="entry name" value="A4_beta-galactosidase_middle_domain"/>
    <property type="match status" value="1"/>
</dbReference>
<sequence>MRDFDRIHYGADYNPDHTSPGVWDEDVKLMAEAGVTMVTVGIFSWANVEPRPGEWDFGWFDTVMDKLSSAGISACLATMTASPPPWLSHRHPEILPVRADGTRLSAGSRQQFCPSSPVFREHAARLAEQVATRYGRHPALAMWHIGNEYGCHIRGCYCDVSAADFRSWLENRYDSIDALNEAWSTTFWSQRYSEFAEILPPRAAPSFGNPAQQLDFHRFSSDASLGCYLVEKEVLDRITPGIPVTTNFVGRVQKALDWNRWAPRESVVSLDSYPDPADPRAHVEAAFAYDLCRSLKDGQPWMLLEQAPGAVNWRPTNVAKAPGAMRLGSWQAVAQGSDALVFFQWRQTRGGAEKFHSAMVPHGGAETRVFADVRALGQEVASAAKVAGSRVRAEVALLHDWENWWGVELAAHPSEVDHLETQLAHYAPLFDAGITCDVVHPGADLSRYKLVVVPNLYLMSEETAANLRAYVERGGHLVVSYFSGIVDECDRVHLGGYPAPLRELLGLRVDEFQPLSRGVSIRLRFDDGAEGEGVLWSEWIETEGAEVVAGFAAGDLDGRPAITRNAYGQGVSWYLGTRPEPAAMRSLFDRITAGADARPVLPGLPEGVQAVVRRGTDSAYLFLLNHGTDEVTVTLPEPASDLLTDPDSPVSAVSLAPRGVAILERGA</sequence>
<evidence type="ECO:0000259" key="12">
    <source>
        <dbReference type="Pfam" id="PF08533"/>
    </source>
</evidence>
<dbReference type="Proteomes" id="UP000319769">
    <property type="component" value="Unassembled WGS sequence"/>
</dbReference>
<feature type="binding site" evidence="8">
    <location>
        <position position="147"/>
    </location>
    <ligand>
        <name>substrate</name>
    </ligand>
</feature>
<dbReference type="AlphaFoldDB" id="A0A5N0UQS1"/>
<dbReference type="OrthoDB" id="9800974at2"/>
<protein>
    <recommendedName>
        <fullName evidence="3 6">Beta-galactosidase</fullName>
        <shortName evidence="6">Beta-gal</shortName>
        <ecNumber evidence="3 6">3.2.1.23</ecNumber>
    </recommendedName>
</protein>
<keyword evidence="4 6" id="KW-0378">Hydrolase</keyword>
<evidence type="ECO:0000259" key="10">
    <source>
        <dbReference type="Pfam" id="PF02449"/>
    </source>
</evidence>
<keyword evidence="9" id="KW-0479">Metal-binding</keyword>
<proteinExistence type="inferred from homology"/>
<dbReference type="SUPFAM" id="SSF51445">
    <property type="entry name" value="(Trans)glycosidases"/>
    <property type="match status" value="1"/>
</dbReference>
<dbReference type="Gene3D" id="3.20.20.80">
    <property type="entry name" value="Glycosidases"/>
    <property type="match status" value="1"/>
</dbReference>
<evidence type="ECO:0000256" key="8">
    <source>
        <dbReference type="PIRSR" id="PIRSR001084-2"/>
    </source>
</evidence>
<keyword evidence="14" id="KW-1185">Reference proteome</keyword>
<evidence type="ECO:0000256" key="4">
    <source>
        <dbReference type="ARBA" id="ARBA00022801"/>
    </source>
</evidence>
<dbReference type="SUPFAM" id="SSF52317">
    <property type="entry name" value="Class I glutamine amidotransferase-like"/>
    <property type="match status" value="1"/>
</dbReference>
<dbReference type="GO" id="GO:0009341">
    <property type="term" value="C:beta-galactosidase complex"/>
    <property type="evidence" value="ECO:0007669"/>
    <property type="project" value="InterPro"/>
</dbReference>
<dbReference type="InterPro" id="IPR003476">
    <property type="entry name" value="Glyco_hydro_42"/>
</dbReference>
<feature type="domain" description="Beta-galactosidase trimerisation" evidence="11">
    <location>
        <begin position="393"/>
        <end position="593"/>
    </location>
</feature>
<dbReference type="Gene3D" id="2.60.40.1180">
    <property type="entry name" value="Golgi alpha-mannosidase II"/>
    <property type="match status" value="1"/>
</dbReference>
<dbReference type="InterPro" id="IPR013739">
    <property type="entry name" value="Beta_galactosidase_C"/>
</dbReference>
<evidence type="ECO:0000256" key="3">
    <source>
        <dbReference type="ARBA" id="ARBA00012756"/>
    </source>
</evidence>
<feature type="binding site" evidence="8">
    <location>
        <position position="313"/>
    </location>
    <ligand>
        <name>substrate</name>
    </ligand>
</feature>
<dbReference type="InterPro" id="IPR013529">
    <property type="entry name" value="Glyco_hydro_42_N"/>
</dbReference>
<feature type="active site" description="Nucleophile" evidence="7">
    <location>
        <position position="305"/>
    </location>
</feature>
<dbReference type="InterPro" id="IPR029062">
    <property type="entry name" value="Class_I_gatase-like"/>
</dbReference>
<name>A0A5N0UQS1_9PSEU</name>